<comment type="caution">
    <text evidence="2">The sequence shown here is derived from an EMBL/GenBank/DDBJ whole genome shotgun (WGS) entry which is preliminary data.</text>
</comment>
<name>A0ABP7BKK7_9MICO</name>
<dbReference type="PROSITE" id="PS50943">
    <property type="entry name" value="HTH_CROC1"/>
    <property type="match status" value="1"/>
</dbReference>
<evidence type="ECO:0000313" key="2">
    <source>
        <dbReference type="EMBL" id="GAA3661966.1"/>
    </source>
</evidence>
<evidence type="ECO:0000259" key="1">
    <source>
        <dbReference type="PROSITE" id="PS50943"/>
    </source>
</evidence>
<dbReference type="Pfam" id="PF01381">
    <property type="entry name" value="HTH_3"/>
    <property type="match status" value="1"/>
</dbReference>
<dbReference type="Gene3D" id="1.10.260.40">
    <property type="entry name" value="lambda repressor-like DNA-binding domains"/>
    <property type="match status" value="1"/>
</dbReference>
<dbReference type="Proteomes" id="UP001410795">
    <property type="component" value="Unassembled WGS sequence"/>
</dbReference>
<feature type="domain" description="HTH cro/C1-type" evidence="1">
    <location>
        <begin position="1"/>
        <end position="55"/>
    </location>
</feature>
<sequence>MRHLLREAGWSQRALSRATGIAYATLGRKIAGRSEFTMGELLAVAEALAVSPAVLVDSGARRSSDTTG</sequence>
<dbReference type="CDD" id="cd00093">
    <property type="entry name" value="HTH_XRE"/>
    <property type="match status" value="1"/>
</dbReference>
<protein>
    <recommendedName>
        <fullName evidence="1">HTH cro/C1-type domain-containing protein</fullName>
    </recommendedName>
</protein>
<accession>A0ABP7BKK7</accession>
<dbReference type="SUPFAM" id="SSF47413">
    <property type="entry name" value="lambda repressor-like DNA-binding domains"/>
    <property type="match status" value="1"/>
</dbReference>
<dbReference type="SMART" id="SM00530">
    <property type="entry name" value="HTH_XRE"/>
    <property type="match status" value="1"/>
</dbReference>
<evidence type="ECO:0000313" key="3">
    <source>
        <dbReference type="Proteomes" id="UP001410795"/>
    </source>
</evidence>
<reference evidence="3" key="1">
    <citation type="journal article" date="2019" name="Int. J. Syst. Evol. Microbiol.">
        <title>The Global Catalogue of Microorganisms (GCM) 10K type strain sequencing project: providing services to taxonomists for standard genome sequencing and annotation.</title>
        <authorList>
            <consortium name="The Broad Institute Genomics Platform"/>
            <consortium name="The Broad Institute Genome Sequencing Center for Infectious Disease"/>
            <person name="Wu L."/>
            <person name="Ma J."/>
        </authorList>
    </citation>
    <scope>NUCLEOTIDE SEQUENCE [LARGE SCALE GENOMIC DNA]</scope>
    <source>
        <strain evidence="3">JCM 16546</strain>
    </source>
</reference>
<dbReference type="InterPro" id="IPR001387">
    <property type="entry name" value="Cro/C1-type_HTH"/>
</dbReference>
<proteinExistence type="predicted"/>
<dbReference type="EMBL" id="BAAAYV010000012">
    <property type="protein sequence ID" value="GAA3661966.1"/>
    <property type="molecule type" value="Genomic_DNA"/>
</dbReference>
<dbReference type="InterPro" id="IPR010982">
    <property type="entry name" value="Lambda_DNA-bd_dom_sf"/>
</dbReference>
<gene>
    <name evidence="2" type="ORF">GCM10022202_24260</name>
</gene>
<keyword evidence="3" id="KW-1185">Reference proteome</keyword>
<organism evidence="2 3">
    <name type="scientific">Microbacterium marinilacus</name>
    <dbReference type="NCBI Taxonomy" id="415209"/>
    <lineage>
        <taxon>Bacteria</taxon>
        <taxon>Bacillati</taxon>
        <taxon>Actinomycetota</taxon>
        <taxon>Actinomycetes</taxon>
        <taxon>Micrococcales</taxon>
        <taxon>Microbacteriaceae</taxon>
        <taxon>Microbacterium</taxon>
    </lineage>
</organism>